<dbReference type="RefSeq" id="WP_156834254.1">
    <property type="nucleotide sequence ID" value="NZ_CACRUH010000084.1"/>
</dbReference>
<sequence length="557" mass="64815">MELFIKRENWDGGIWMELPADYEKIQRVVKELEEKAASVMIPFIGDVKSPVRGLERFLIGEFAFRENHMEILNQLAEKMNSWSEKECAVFEAALQMEKPDSIAQVLAVTEHLERYELHPHIITAEQLGHFILEREKQRIPVGMEAYFDYGRYGAIYSENSDIMTEAGLVVRKEDRAEEEKLGHEKEKDSDRVLSGTAVFQLFFTSRAGRERLQRNDVCLELPASDSELEKIGEKLEIPEIRDVVDYEIRSRILYLFDYLPPRCTVGELNQAAQVIWEVSDREPVSRRKLLASLEAEAPRDINAMCRVIRNHKDYEFLPMDVLRPIEYAKYILNLHHVIVEPNMEMFYNLSRFGQEKIKESGLVETDYGILFNKARPIPEIEGELKEFRFYNSLALSAYWNDSDSFMPEILSGETAISYQNMIQEKIDKSLEDCPERGLAQYLSNEVLKRRVSSMVPGTIEYAGELYGVLTVKTYGELNQREMEALREEWKVMADGGWGEELFYRPIRTEQGELYIGFWDTDNNDNLFIKTEEEFRQDCLDGMNEGQEGQGRIQKPFL</sequence>
<evidence type="ECO:0000313" key="1">
    <source>
        <dbReference type="EMBL" id="VYU82973.1"/>
    </source>
</evidence>
<name>A0A6N3I4Q1_9FIRM</name>
<protein>
    <recommendedName>
        <fullName evidence="2">Antirestriction protein (ArdA)</fullName>
    </recommendedName>
</protein>
<dbReference type="Pfam" id="PF07275">
    <property type="entry name" value="ArdA"/>
    <property type="match status" value="1"/>
</dbReference>
<organism evidence="1">
    <name type="scientific">Hungatella hathewayi</name>
    <dbReference type="NCBI Taxonomy" id="154046"/>
    <lineage>
        <taxon>Bacteria</taxon>
        <taxon>Bacillati</taxon>
        <taxon>Bacillota</taxon>
        <taxon>Clostridia</taxon>
        <taxon>Lachnospirales</taxon>
        <taxon>Lachnospiraceae</taxon>
        <taxon>Hungatella</taxon>
    </lineage>
</organism>
<reference evidence="1" key="1">
    <citation type="submission" date="2019-11" db="EMBL/GenBank/DDBJ databases">
        <authorList>
            <person name="Feng L."/>
        </authorList>
    </citation>
    <scope>NUCLEOTIDE SEQUENCE</scope>
    <source>
        <strain evidence="1">ChathewayiLFYP18</strain>
    </source>
</reference>
<proteinExistence type="predicted"/>
<dbReference type="AlphaFoldDB" id="A0A6N3I4Q1"/>
<dbReference type="EMBL" id="CACRUH010000084">
    <property type="protein sequence ID" value="VYU82973.1"/>
    <property type="molecule type" value="Genomic_DNA"/>
</dbReference>
<accession>A0A6N3I4Q1</accession>
<evidence type="ECO:0008006" key="2">
    <source>
        <dbReference type="Google" id="ProtNLM"/>
    </source>
</evidence>
<dbReference type="InterPro" id="IPR009899">
    <property type="entry name" value="ArdA"/>
</dbReference>
<gene>
    <name evidence="1" type="ORF">CHLFYP18_03750</name>
</gene>